<proteinExistence type="predicted"/>
<comment type="caution">
    <text evidence="2">The sequence shown here is derived from an EMBL/GenBank/DDBJ whole genome shotgun (WGS) entry which is preliminary data.</text>
</comment>
<sequence length="231" mass="26339">MKNVIVDFRIHKDEKKYLISKGYNLFICPPSNLLYDAVCGHPDMLLHIFDNNIVVHKDMNSDFIKSLVLQNYKVYKSKSSLEMKYPYNICLNSLSIRNLFVHYINFTDENLLLIAKDKKLINVKQGYTKCSTCIVNDHAIITSDITIAKALSLEKIDVLLIPPGDILLPGLNYGFIGGATGLIEENVLAFYGHLDHYLYGKEVLAFLNKHKVEPVFLRNGKLVDRGSIFRI</sequence>
<dbReference type="EMBL" id="JAHLDV010000028">
    <property type="protein sequence ID" value="MBU3160517.1"/>
    <property type="molecule type" value="Genomic_DNA"/>
</dbReference>
<dbReference type="RefSeq" id="WP_216149757.1">
    <property type="nucleotide sequence ID" value="NZ_JAHLDV010000028.1"/>
</dbReference>
<evidence type="ECO:0000313" key="3">
    <source>
        <dbReference type="Proteomes" id="UP000776252"/>
    </source>
</evidence>
<dbReference type="Pfam" id="PF21778">
    <property type="entry name" value="DUF6873"/>
    <property type="match status" value="1"/>
</dbReference>
<feature type="domain" description="DUF6873" evidence="1">
    <location>
        <begin position="5"/>
        <end position="229"/>
    </location>
</feature>
<name>A0ABS6BUC5_9CLOT</name>
<gene>
    <name evidence="2" type="ORF">KPL37_12250</name>
</gene>
<dbReference type="Proteomes" id="UP000776252">
    <property type="component" value="Unassembled WGS sequence"/>
</dbReference>
<dbReference type="InterPro" id="IPR049238">
    <property type="entry name" value="DUF6873"/>
</dbReference>
<evidence type="ECO:0000313" key="2">
    <source>
        <dbReference type="EMBL" id="MBU3160517.1"/>
    </source>
</evidence>
<keyword evidence="3" id="KW-1185">Reference proteome</keyword>
<evidence type="ECO:0000259" key="1">
    <source>
        <dbReference type="Pfam" id="PF21778"/>
    </source>
</evidence>
<reference evidence="2 3" key="1">
    <citation type="submission" date="2021-06" db="EMBL/GenBank/DDBJ databases">
        <title>Clostridia strains as spoilage organisms.</title>
        <authorList>
            <person name="Wambui J."/>
            <person name="Stephan R."/>
            <person name="Stevens M.J.A."/>
        </authorList>
    </citation>
    <scope>NUCLEOTIDE SEQUENCE [LARGE SCALE GENOMIC DNA]</scope>
    <source>
        <strain evidence="2 3">DSM 14204</strain>
    </source>
</reference>
<accession>A0ABS6BUC5</accession>
<protein>
    <recommendedName>
        <fullName evidence="1">DUF6873 domain-containing protein</fullName>
    </recommendedName>
</protein>
<organism evidence="2 3">
    <name type="scientific">Clostridium frigoris</name>
    <dbReference type="NCBI Taxonomy" id="205327"/>
    <lineage>
        <taxon>Bacteria</taxon>
        <taxon>Bacillati</taxon>
        <taxon>Bacillota</taxon>
        <taxon>Clostridia</taxon>
        <taxon>Eubacteriales</taxon>
        <taxon>Clostridiaceae</taxon>
        <taxon>Clostridium</taxon>
    </lineage>
</organism>